<keyword evidence="1" id="KW-1133">Transmembrane helix</keyword>
<feature type="transmembrane region" description="Helical" evidence="1">
    <location>
        <begin position="71"/>
        <end position="94"/>
    </location>
</feature>
<evidence type="ECO:0000313" key="3">
    <source>
        <dbReference type="Proteomes" id="UP001596135"/>
    </source>
</evidence>
<sequence length="99" mass="10343">MSTPAQRRVYDDAAKATRTRELLLVVGLLGTVLGGLLVGANWPGVAPDPSNLIGDDAVVATGNETLRNVGWIIMGIAQLPLFVALVAYGVSLAIRATKM</sequence>
<reference evidence="3" key="1">
    <citation type="journal article" date="2019" name="Int. J. Syst. Evol. Microbiol.">
        <title>The Global Catalogue of Microorganisms (GCM) 10K type strain sequencing project: providing services to taxonomists for standard genome sequencing and annotation.</title>
        <authorList>
            <consortium name="The Broad Institute Genomics Platform"/>
            <consortium name="The Broad Institute Genome Sequencing Center for Infectious Disease"/>
            <person name="Wu L."/>
            <person name="Ma J."/>
        </authorList>
    </citation>
    <scope>NUCLEOTIDE SEQUENCE [LARGE SCALE GENOMIC DNA]</scope>
    <source>
        <strain evidence="3">CCUG 54522</strain>
    </source>
</reference>
<protein>
    <submittedName>
        <fullName evidence="2">Uncharacterized protein</fullName>
    </submittedName>
</protein>
<feature type="transmembrane region" description="Helical" evidence="1">
    <location>
        <begin position="21"/>
        <end position="42"/>
    </location>
</feature>
<organism evidence="2 3">
    <name type="scientific">Nocardioides hankookensis</name>
    <dbReference type="NCBI Taxonomy" id="443157"/>
    <lineage>
        <taxon>Bacteria</taxon>
        <taxon>Bacillati</taxon>
        <taxon>Actinomycetota</taxon>
        <taxon>Actinomycetes</taxon>
        <taxon>Propionibacteriales</taxon>
        <taxon>Nocardioidaceae</taxon>
        <taxon>Nocardioides</taxon>
    </lineage>
</organism>
<keyword evidence="3" id="KW-1185">Reference proteome</keyword>
<evidence type="ECO:0000313" key="2">
    <source>
        <dbReference type="EMBL" id="MFC6045761.1"/>
    </source>
</evidence>
<evidence type="ECO:0000256" key="1">
    <source>
        <dbReference type="SAM" id="Phobius"/>
    </source>
</evidence>
<gene>
    <name evidence="2" type="ORF">ACFPYL_21945</name>
</gene>
<proteinExistence type="predicted"/>
<keyword evidence="1" id="KW-0812">Transmembrane</keyword>
<dbReference type="EMBL" id="JBHSRJ010000009">
    <property type="protein sequence ID" value="MFC6045761.1"/>
    <property type="molecule type" value="Genomic_DNA"/>
</dbReference>
<dbReference type="Proteomes" id="UP001596135">
    <property type="component" value="Unassembled WGS sequence"/>
</dbReference>
<name>A0ABW1LQM0_9ACTN</name>
<accession>A0ABW1LQM0</accession>
<comment type="caution">
    <text evidence="2">The sequence shown here is derived from an EMBL/GenBank/DDBJ whole genome shotgun (WGS) entry which is preliminary data.</text>
</comment>
<dbReference type="RefSeq" id="WP_379159550.1">
    <property type="nucleotide sequence ID" value="NZ_JBHSRJ010000009.1"/>
</dbReference>
<keyword evidence="1" id="KW-0472">Membrane</keyword>